<protein>
    <recommendedName>
        <fullName evidence="3">Type II secretion system protein N</fullName>
    </recommendedName>
    <alternativeName>
        <fullName evidence="10">General secretion pathway protein N</fullName>
    </alternativeName>
</protein>
<name>A0A0P7Z524_9GAMM</name>
<evidence type="ECO:0000256" key="1">
    <source>
        <dbReference type="ARBA" id="ARBA00004533"/>
    </source>
</evidence>
<keyword evidence="9 11" id="KW-0472">Membrane</keyword>
<dbReference type="EMBL" id="LJZQ01000005">
    <property type="protein sequence ID" value="KPQ29582.1"/>
    <property type="molecule type" value="Genomic_DNA"/>
</dbReference>
<comment type="caution">
    <text evidence="12">The sequence shown here is derived from an EMBL/GenBank/DDBJ whole genome shotgun (WGS) entry which is preliminary data.</text>
</comment>
<evidence type="ECO:0000256" key="8">
    <source>
        <dbReference type="ARBA" id="ARBA00022927"/>
    </source>
</evidence>
<dbReference type="InterPro" id="IPR022792">
    <property type="entry name" value="T2SS_protein-GspN"/>
</dbReference>
<keyword evidence="8" id="KW-0653">Protein transport</keyword>
<keyword evidence="7 11" id="KW-0812">Transmembrane</keyword>
<sequence length="283" mass="30818">MNLTKGFVRLGYPFNNVQNSMTEPRSKPFLRPGKILLLLMLGVFVYGLVLVLWVPAGWVWYQASRHVQMPPQVEIRQVSGRLWDGAAGVVVAGFPARVQWQLGWPSLTGLQLPIGFSLASSQSRVDGAASIGWPGSLDISAQGQIAVVEFEDLIRQSGGAMIEGLVNIDRLRLIWNDNRLQQADGMGRWDGGQVSWPMGNQTGQATFPPMQANLDTTDGGVALTVAEQGGDGPAADASILWNGVMEVRVYKRMVDLAQQPWPDTAGPNDVVFRVRQPILPGGF</sequence>
<comment type="subcellular location">
    <subcellularLocation>
        <location evidence="1">Cell inner membrane</location>
    </subcellularLocation>
</comment>
<dbReference type="GO" id="GO:0015628">
    <property type="term" value="P:protein secretion by the type II secretion system"/>
    <property type="evidence" value="ECO:0007669"/>
    <property type="project" value="InterPro"/>
</dbReference>
<dbReference type="Pfam" id="PF01203">
    <property type="entry name" value="T2SSN"/>
    <property type="match status" value="1"/>
</dbReference>
<keyword evidence="11" id="KW-1133">Transmembrane helix</keyword>
<proteinExistence type="inferred from homology"/>
<evidence type="ECO:0000256" key="10">
    <source>
        <dbReference type="ARBA" id="ARBA00030772"/>
    </source>
</evidence>
<evidence type="ECO:0000313" key="13">
    <source>
        <dbReference type="Proteomes" id="UP000050416"/>
    </source>
</evidence>
<evidence type="ECO:0000256" key="2">
    <source>
        <dbReference type="ARBA" id="ARBA00007208"/>
    </source>
</evidence>
<evidence type="ECO:0000313" key="12">
    <source>
        <dbReference type="EMBL" id="KPQ29582.1"/>
    </source>
</evidence>
<dbReference type="Proteomes" id="UP000050416">
    <property type="component" value="Unassembled WGS sequence"/>
</dbReference>
<dbReference type="STRING" id="1305731.GCA_000934705_01733"/>
<accession>A0A0P7Z524</accession>
<evidence type="ECO:0000256" key="6">
    <source>
        <dbReference type="ARBA" id="ARBA00022519"/>
    </source>
</evidence>
<reference evidence="12 13" key="1">
    <citation type="submission" date="2015-09" db="EMBL/GenBank/DDBJ databases">
        <title>Identification and resolution of microdiversity through metagenomic sequencing of parallel consortia.</title>
        <authorList>
            <person name="Nelson W.C."/>
            <person name="Romine M.F."/>
            <person name="Lindemann S.R."/>
        </authorList>
    </citation>
    <scope>NUCLEOTIDE SEQUENCE [LARGE SCALE GENOMIC DNA]</scope>
    <source>
        <strain evidence="12">HL-55</strain>
    </source>
</reference>
<organism evidence="12 13">
    <name type="scientific">Marinobacter excellens HL-55</name>
    <dbReference type="NCBI Taxonomy" id="1305731"/>
    <lineage>
        <taxon>Bacteria</taxon>
        <taxon>Pseudomonadati</taxon>
        <taxon>Pseudomonadota</taxon>
        <taxon>Gammaproteobacteria</taxon>
        <taxon>Pseudomonadales</taxon>
        <taxon>Marinobacteraceae</taxon>
        <taxon>Marinobacter</taxon>
    </lineage>
</organism>
<dbReference type="GO" id="GO:0015627">
    <property type="term" value="C:type II protein secretion system complex"/>
    <property type="evidence" value="ECO:0007669"/>
    <property type="project" value="InterPro"/>
</dbReference>
<keyword evidence="4" id="KW-0813">Transport</keyword>
<evidence type="ECO:0000256" key="7">
    <source>
        <dbReference type="ARBA" id="ARBA00022692"/>
    </source>
</evidence>
<dbReference type="AlphaFoldDB" id="A0A0P7Z524"/>
<keyword evidence="5" id="KW-1003">Cell membrane</keyword>
<comment type="similarity">
    <text evidence="2">Belongs to the GSP N family.</text>
</comment>
<evidence type="ECO:0000256" key="4">
    <source>
        <dbReference type="ARBA" id="ARBA00022448"/>
    </source>
</evidence>
<dbReference type="PATRIC" id="fig|1305731.5.peg.2103"/>
<gene>
    <name evidence="12" type="primary">gspN</name>
    <name evidence="12" type="ORF">HLUCCX14_05125</name>
</gene>
<evidence type="ECO:0000256" key="9">
    <source>
        <dbReference type="ARBA" id="ARBA00023136"/>
    </source>
</evidence>
<evidence type="ECO:0000256" key="5">
    <source>
        <dbReference type="ARBA" id="ARBA00022475"/>
    </source>
</evidence>
<keyword evidence="6" id="KW-0997">Cell inner membrane</keyword>
<evidence type="ECO:0000256" key="11">
    <source>
        <dbReference type="SAM" id="Phobius"/>
    </source>
</evidence>
<evidence type="ECO:0000256" key="3">
    <source>
        <dbReference type="ARBA" id="ARBA00021563"/>
    </source>
</evidence>
<feature type="transmembrane region" description="Helical" evidence="11">
    <location>
        <begin position="35"/>
        <end position="61"/>
    </location>
</feature>
<dbReference type="GO" id="GO:0005886">
    <property type="term" value="C:plasma membrane"/>
    <property type="evidence" value="ECO:0007669"/>
    <property type="project" value="UniProtKB-SubCell"/>
</dbReference>